<evidence type="ECO:0000256" key="2">
    <source>
        <dbReference type="ARBA" id="ARBA00023157"/>
    </source>
</evidence>
<dbReference type="PROSITE" id="PS50041">
    <property type="entry name" value="C_TYPE_LECTIN_2"/>
    <property type="match status" value="1"/>
</dbReference>
<dbReference type="SUPFAM" id="SSF56436">
    <property type="entry name" value="C-type lectin-like"/>
    <property type="match status" value="1"/>
</dbReference>
<reference evidence="5" key="3">
    <citation type="submission" date="2025-09" db="UniProtKB">
        <authorList>
            <consortium name="Ensembl"/>
        </authorList>
    </citation>
    <scope>IDENTIFICATION</scope>
    <source>
        <strain evidence="5">2N</strain>
    </source>
</reference>
<dbReference type="GO" id="GO:0030247">
    <property type="term" value="F:polysaccharide binding"/>
    <property type="evidence" value="ECO:0007669"/>
    <property type="project" value="Ensembl"/>
</dbReference>
<evidence type="ECO:0000259" key="4">
    <source>
        <dbReference type="PROSITE" id="PS50041"/>
    </source>
</evidence>
<dbReference type="InterPro" id="IPR001304">
    <property type="entry name" value="C-type_lectin-like"/>
</dbReference>
<dbReference type="HOGENOM" id="CLU_049894_7_2_1"/>
<dbReference type="GO" id="GO:0120274">
    <property type="term" value="F:virus coreceptor activity"/>
    <property type="evidence" value="ECO:0007669"/>
    <property type="project" value="Ensembl"/>
</dbReference>
<dbReference type="STRING" id="10141.ENSCPOP00000011869"/>
<dbReference type="GO" id="GO:0033088">
    <property type="term" value="P:negative regulation of immature T cell proliferation in thymus"/>
    <property type="evidence" value="ECO:0007669"/>
    <property type="project" value="Ensembl"/>
</dbReference>
<dbReference type="EMBL" id="AAKN02038666">
    <property type="status" value="NOT_ANNOTATED_CDS"/>
    <property type="molecule type" value="Genomic_DNA"/>
</dbReference>
<keyword evidence="3" id="KW-1133">Transmembrane helix</keyword>
<dbReference type="InterPro" id="IPR033989">
    <property type="entry name" value="CD209-like_CTLD"/>
</dbReference>
<dbReference type="GO" id="GO:1903902">
    <property type="term" value="P:positive regulation of viral life cycle"/>
    <property type="evidence" value="ECO:0007669"/>
    <property type="project" value="Ensembl"/>
</dbReference>
<keyword evidence="2" id="KW-1015">Disulfide bond</keyword>
<dbReference type="GO" id="GO:0001618">
    <property type="term" value="F:virus receptor activity"/>
    <property type="evidence" value="ECO:0007669"/>
    <property type="project" value="Ensembl"/>
</dbReference>
<reference evidence="6" key="1">
    <citation type="journal article" date="2011" name="Nature">
        <title>A high-resolution map of human evolutionary constraint using 29 mammals.</title>
        <authorList>
            <person name="Lindblad-Toh K."/>
            <person name="Garber M."/>
            <person name="Zuk O."/>
            <person name="Lin M.F."/>
            <person name="Parker B.J."/>
            <person name="Washietl S."/>
            <person name="Kheradpour P."/>
            <person name="Ernst J."/>
            <person name="Jordan G."/>
            <person name="Mauceli E."/>
            <person name="Ward L.D."/>
            <person name="Lowe C.B."/>
            <person name="Holloway A.K."/>
            <person name="Clamp M."/>
            <person name="Gnerre S."/>
            <person name="Alfoldi J."/>
            <person name="Beal K."/>
            <person name="Chang J."/>
            <person name="Clawson H."/>
            <person name="Cuff J."/>
            <person name="Di Palma F."/>
            <person name="Fitzgerald S."/>
            <person name="Flicek P."/>
            <person name="Guttman M."/>
            <person name="Hubisz M.J."/>
            <person name="Jaffe D.B."/>
            <person name="Jungreis I."/>
            <person name="Kent W.J."/>
            <person name="Kostka D."/>
            <person name="Lara M."/>
            <person name="Martins A.L."/>
            <person name="Massingham T."/>
            <person name="Moltke I."/>
            <person name="Raney B.J."/>
            <person name="Rasmussen M.D."/>
            <person name="Robinson J."/>
            <person name="Stark A."/>
            <person name="Vilella A.J."/>
            <person name="Wen J."/>
            <person name="Xie X."/>
            <person name="Zody M.C."/>
            <person name="Baldwin J."/>
            <person name="Bloom T."/>
            <person name="Chin C.W."/>
            <person name="Heiman D."/>
            <person name="Nicol R."/>
            <person name="Nusbaum C."/>
            <person name="Young S."/>
            <person name="Wilkinson J."/>
            <person name="Worley K.C."/>
            <person name="Kovar C.L."/>
            <person name="Muzny D.M."/>
            <person name="Gibbs R.A."/>
            <person name="Cree A."/>
            <person name="Dihn H.H."/>
            <person name="Fowler G."/>
            <person name="Jhangiani S."/>
            <person name="Joshi V."/>
            <person name="Lee S."/>
            <person name="Lewis L.R."/>
            <person name="Nazareth L.V."/>
            <person name="Okwuonu G."/>
            <person name="Santibanez J."/>
            <person name="Warren W.C."/>
            <person name="Mardis E.R."/>
            <person name="Weinstock G.M."/>
            <person name="Wilson R.K."/>
            <person name="Delehaunty K."/>
            <person name="Dooling D."/>
            <person name="Fronik C."/>
            <person name="Fulton L."/>
            <person name="Fulton B."/>
            <person name="Graves T."/>
            <person name="Minx P."/>
            <person name="Sodergren E."/>
            <person name="Birney E."/>
            <person name="Margulies E.H."/>
            <person name="Herrero J."/>
            <person name="Green E.D."/>
            <person name="Haussler D."/>
            <person name="Siepel A."/>
            <person name="Goldman N."/>
            <person name="Pollard K.S."/>
            <person name="Pedersen J.S."/>
            <person name="Lander E.S."/>
            <person name="Kellis M."/>
        </authorList>
    </citation>
    <scope>NUCLEOTIDE SEQUENCE [LARGE SCALE GENOMIC DNA]</scope>
    <source>
        <strain evidence="6">2N</strain>
    </source>
</reference>
<evidence type="ECO:0000256" key="1">
    <source>
        <dbReference type="ARBA" id="ARBA00022734"/>
    </source>
</evidence>
<dbReference type="GO" id="GO:0005537">
    <property type="term" value="F:D-mannose binding"/>
    <property type="evidence" value="ECO:0007669"/>
    <property type="project" value="Ensembl"/>
</dbReference>
<reference evidence="5" key="2">
    <citation type="submission" date="2025-08" db="UniProtKB">
        <authorList>
            <consortium name="Ensembl"/>
        </authorList>
    </citation>
    <scope>IDENTIFICATION</scope>
    <source>
        <strain evidence="5">2N</strain>
    </source>
</reference>
<dbReference type="PROSITE" id="PS00615">
    <property type="entry name" value="C_TYPE_LECTIN_1"/>
    <property type="match status" value="1"/>
</dbReference>
<dbReference type="InterPro" id="IPR016186">
    <property type="entry name" value="C-type_lectin-like/link_sf"/>
</dbReference>
<dbReference type="GO" id="GO:0033080">
    <property type="term" value="P:immature T cell proliferation in thymus"/>
    <property type="evidence" value="ECO:0007669"/>
    <property type="project" value="Ensembl"/>
</dbReference>
<dbReference type="GO" id="GO:0046633">
    <property type="term" value="P:alpha-beta T cell proliferation"/>
    <property type="evidence" value="ECO:0007669"/>
    <property type="project" value="Ensembl"/>
</dbReference>
<dbReference type="GO" id="GO:0070061">
    <property type="term" value="F:fructose binding"/>
    <property type="evidence" value="ECO:0007669"/>
    <property type="project" value="Ensembl"/>
</dbReference>
<dbReference type="Proteomes" id="UP000005447">
    <property type="component" value="Unassembled WGS sequence"/>
</dbReference>
<keyword evidence="3" id="KW-0472">Membrane</keyword>
<dbReference type="GeneTree" id="ENSGT00940000161836"/>
<dbReference type="PANTHER" id="PTHR22803">
    <property type="entry name" value="MANNOSE, PHOSPHOLIPASE, LECTIN RECEPTOR RELATED"/>
    <property type="match status" value="1"/>
</dbReference>
<evidence type="ECO:0000313" key="5">
    <source>
        <dbReference type="Ensembl" id="ENSCPOP00000011869.3"/>
    </source>
</evidence>
<dbReference type="VEuPathDB" id="HostDB:ENSCPOG00000013185"/>
<evidence type="ECO:0000256" key="3">
    <source>
        <dbReference type="SAM" id="Phobius"/>
    </source>
</evidence>
<sequence length="298" mass="32993">METVRYSQWDSSPEEVPGGHWGRWEHLRRWVFSLALAILAVTVLWALILSARDLLSAASTERGALLAHQDLLRTNASKQTAALGALKGEVGACQSCCETPAGRGRGLWVGLAARGLAQVKLTQQKSALEELSLRVTQDLATAGRDRENIRNELFRALEAAKLQNGSCGQCPTSWLPFRGSCYYFSEPRTTWQEAERNCVGNAAHLVIIGDLDEQGFLTRHTRGRGYWLGLRAVRSGGRVQGYQWVDGVSISFSHWNVGEPNDSQSKEDCVMMLHSGLWNDAPCSSERDGWICEKRSSC</sequence>
<dbReference type="SMART" id="SM00034">
    <property type="entry name" value="CLECT"/>
    <property type="match status" value="1"/>
</dbReference>
<dbReference type="CDD" id="cd03590">
    <property type="entry name" value="CLECT_DC-SIGN_like"/>
    <property type="match status" value="1"/>
</dbReference>
<proteinExistence type="predicted"/>
<dbReference type="GO" id="GO:0097367">
    <property type="term" value="F:carbohydrate derivative binding"/>
    <property type="evidence" value="ECO:0007669"/>
    <property type="project" value="Ensembl"/>
</dbReference>
<keyword evidence="6" id="KW-1185">Reference proteome</keyword>
<evidence type="ECO:0000313" key="6">
    <source>
        <dbReference type="Proteomes" id="UP000005447"/>
    </source>
</evidence>
<organism evidence="5 6">
    <name type="scientific">Cavia porcellus</name>
    <name type="common">Guinea pig</name>
    <dbReference type="NCBI Taxonomy" id="10141"/>
    <lineage>
        <taxon>Eukaryota</taxon>
        <taxon>Metazoa</taxon>
        <taxon>Chordata</taxon>
        <taxon>Craniata</taxon>
        <taxon>Vertebrata</taxon>
        <taxon>Euteleostomi</taxon>
        <taxon>Mammalia</taxon>
        <taxon>Eutheria</taxon>
        <taxon>Euarchontoglires</taxon>
        <taxon>Glires</taxon>
        <taxon>Rodentia</taxon>
        <taxon>Hystricomorpha</taxon>
        <taxon>Caviidae</taxon>
        <taxon>Cavia</taxon>
    </lineage>
</organism>
<name>H0VN56_CAVPO</name>
<dbReference type="GO" id="GO:0002456">
    <property type="term" value="P:T cell mediated immunity"/>
    <property type="evidence" value="ECO:0007669"/>
    <property type="project" value="Ensembl"/>
</dbReference>
<dbReference type="InterPro" id="IPR016187">
    <property type="entry name" value="CTDL_fold"/>
</dbReference>
<keyword evidence="1" id="KW-0430">Lectin</keyword>
<dbReference type="GO" id="GO:0046642">
    <property type="term" value="P:negative regulation of alpha-beta T cell proliferation"/>
    <property type="evidence" value="ECO:0007669"/>
    <property type="project" value="Ensembl"/>
</dbReference>
<dbReference type="Pfam" id="PF00059">
    <property type="entry name" value="Lectin_C"/>
    <property type="match status" value="1"/>
</dbReference>
<protein>
    <submittedName>
        <fullName evidence="5">C-type lectin domain family 4 member G</fullName>
    </submittedName>
</protein>
<dbReference type="FunCoup" id="H0VN56">
    <property type="interactions" value="247"/>
</dbReference>
<keyword evidence="3" id="KW-0812">Transmembrane</keyword>
<dbReference type="eggNOG" id="KOG4297">
    <property type="taxonomic scope" value="Eukaryota"/>
</dbReference>
<dbReference type="Ensembl" id="ENSCPOT00000013312.3">
    <property type="protein sequence ID" value="ENSCPOP00000011869.3"/>
    <property type="gene ID" value="ENSCPOG00000013185.4"/>
</dbReference>
<dbReference type="Bgee" id="ENSCPOG00000013185">
    <property type="expression patterns" value="Expressed in liver and 8 other cell types or tissues"/>
</dbReference>
<feature type="domain" description="C-type lectin" evidence="4">
    <location>
        <begin position="177"/>
        <end position="287"/>
    </location>
</feature>
<dbReference type="AlphaFoldDB" id="H0VN56"/>
<gene>
    <name evidence="5" type="primary">CLEC4G</name>
</gene>
<dbReference type="Gene3D" id="3.10.100.10">
    <property type="entry name" value="Mannose-Binding Protein A, subunit A"/>
    <property type="match status" value="1"/>
</dbReference>
<dbReference type="GO" id="GO:0002710">
    <property type="term" value="P:negative regulation of T cell mediated immunity"/>
    <property type="evidence" value="ECO:0007669"/>
    <property type="project" value="Ensembl"/>
</dbReference>
<dbReference type="GO" id="GO:0005886">
    <property type="term" value="C:plasma membrane"/>
    <property type="evidence" value="ECO:0007669"/>
    <property type="project" value="Ensembl"/>
</dbReference>
<dbReference type="InParanoid" id="H0VN56"/>
<dbReference type="InterPro" id="IPR050111">
    <property type="entry name" value="C-type_lectin/snaclec_domain"/>
</dbReference>
<dbReference type="InterPro" id="IPR018378">
    <property type="entry name" value="C-type_lectin_CS"/>
</dbReference>
<accession>H0VN56</accession>
<feature type="transmembrane region" description="Helical" evidence="3">
    <location>
        <begin position="30"/>
        <end position="49"/>
    </location>
</feature>
<dbReference type="OMA" id="GQEDCVM"/>